<protein>
    <recommendedName>
        <fullName evidence="4 11">Lipid-A-disaccharide synthase</fullName>
        <ecNumber evidence="3 11">2.4.1.182</ecNumber>
    </recommendedName>
</protein>
<evidence type="ECO:0000256" key="3">
    <source>
        <dbReference type="ARBA" id="ARBA00012687"/>
    </source>
</evidence>
<evidence type="ECO:0000256" key="11">
    <source>
        <dbReference type="HAMAP-Rule" id="MF_00392"/>
    </source>
</evidence>
<dbReference type="GO" id="GO:0016020">
    <property type="term" value="C:membrane"/>
    <property type="evidence" value="ECO:0007669"/>
    <property type="project" value="GOC"/>
</dbReference>
<dbReference type="EC" id="2.4.1.182" evidence="3 11"/>
<evidence type="ECO:0000256" key="10">
    <source>
        <dbReference type="ARBA" id="ARBA00048975"/>
    </source>
</evidence>
<keyword evidence="8 11" id="KW-0808">Transferase</keyword>
<dbReference type="Gene3D" id="3.40.50.2000">
    <property type="entry name" value="Glycogen Phosphorylase B"/>
    <property type="match status" value="1"/>
</dbReference>
<gene>
    <name evidence="11 12" type="primary">lpxB</name>
    <name evidence="12" type="ORF">MAGMO_0984</name>
</gene>
<evidence type="ECO:0000256" key="8">
    <source>
        <dbReference type="ARBA" id="ARBA00022679"/>
    </source>
</evidence>
<evidence type="ECO:0000256" key="5">
    <source>
        <dbReference type="ARBA" id="ARBA00022516"/>
    </source>
</evidence>
<dbReference type="AlphaFoldDB" id="A0A1S7LE12"/>
<keyword evidence="6 11" id="KW-0441">Lipid A biosynthesis</keyword>
<dbReference type="SUPFAM" id="SSF53756">
    <property type="entry name" value="UDP-Glycosyltransferase/glycogen phosphorylase"/>
    <property type="match status" value="1"/>
</dbReference>
<dbReference type="NCBIfam" id="TIGR00215">
    <property type="entry name" value="lpxB"/>
    <property type="match status" value="1"/>
</dbReference>
<reference evidence="12" key="1">
    <citation type="submission" date="2015-04" db="EMBL/GenBank/DDBJ databases">
        <authorList>
            <person name="Syromyatnikov M.Y."/>
            <person name="Popov V.N."/>
        </authorList>
    </citation>
    <scope>NUCLEOTIDE SEQUENCE</scope>
    <source>
        <strain evidence="12">MO-1</strain>
    </source>
</reference>
<evidence type="ECO:0000256" key="6">
    <source>
        <dbReference type="ARBA" id="ARBA00022556"/>
    </source>
</evidence>
<dbReference type="UniPathway" id="UPA00973"/>
<comment type="catalytic activity">
    <reaction evidence="10 11">
        <text>a lipid X + a UDP-2-N,3-O-bis[(3R)-3-hydroxyacyl]-alpha-D-glucosamine = a lipid A disaccharide + UDP + H(+)</text>
        <dbReference type="Rhea" id="RHEA:67828"/>
        <dbReference type="ChEBI" id="CHEBI:15378"/>
        <dbReference type="ChEBI" id="CHEBI:58223"/>
        <dbReference type="ChEBI" id="CHEBI:137748"/>
        <dbReference type="ChEBI" id="CHEBI:176338"/>
        <dbReference type="ChEBI" id="CHEBI:176343"/>
        <dbReference type="EC" id="2.4.1.182"/>
    </reaction>
</comment>
<evidence type="ECO:0000256" key="1">
    <source>
        <dbReference type="ARBA" id="ARBA00002056"/>
    </source>
</evidence>
<dbReference type="EMBL" id="LO017727">
    <property type="protein sequence ID" value="CRH05182.1"/>
    <property type="molecule type" value="Genomic_DNA"/>
</dbReference>
<comment type="function">
    <text evidence="1 11">Condensation of UDP-2,3-diacylglucosamine and 2,3-diacylglucosamine-1-phosphate to form lipid A disaccharide, a precursor of lipid A, a phosphorylated glycolipid that anchors the lipopolysaccharide to the outer membrane of the cell.</text>
</comment>
<evidence type="ECO:0000256" key="2">
    <source>
        <dbReference type="ARBA" id="ARBA00007868"/>
    </source>
</evidence>
<dbReference type="PANTHER" id="PTHR30372">
    <property type="entry name" value="LIPID-A-DISACCHARIDE SYNTHASE"/>
    <property type="match status" value="1"/>
</dbReference>
<dbReference type="PANTHER" id="PTHR30372:SF4">
    <property type="entry name" value="LIPID-A-DISACCHARIDE SYNTHASE, MITOCHONDRIAL-RELATED"/>
    <property type="match status" value="1"/>
</dbReference>
<dbReference type="GO" id="GO:0005543">
    <property type="term" value="F:phospholipid binding"/>
    <property type="evidence" value="ECO:0007669"/>
    <property type="project" value="TreeGrafter"/>
</dbReference>
<dbReference type="GO" id="GO:0008915">
    <property type="term" value="F:lipid-A-disaccharide synthase activity"/>
    <property type="evidence" value="ECO:0007669"/>
    <property type="project" value="UniProtKB-UniRule"/>
</dbReference>
<dbReference type="InterPro" id="IPR003835">
    <property type="entry name" value="Glyco_trans_19"/>
</dbReference>
<dbReference type="Pfam" id="PF02684">
    <property type="entry name" value="LpxB"/>
    <property type="match status" value="1"/>
</dbReference>
<keyword evidence="9 11" id="KW-0443">Lipid metabolism</keyword>
<evidence type="ECO:0000313" key="12">
    <source>
        <dbReference type="EMBL" id="CRH05182.1"/>
    </source>
</evidence>
<dbReference type="GO" id="GO:0009245">
    <property type="term" value="P:lipid A biosynthetic process"/>
    <property type="evidence" value="ECO:0007669"/>
    <property type="project" value="UniProtKB-UniRule"/>
</dbReference>
<accession>A0A1S7LE12</accession>
<keyword evidence="7 11" id="KW-0328">Glycosyltransferase</keyword>
<comment type="pathway">
    <text evidence="11">Bacterial outer membrane biogenesis; LPS lipid A biosynthesis.</text>
</comment>
<proteinExistence type="inferred from homology"/>
<comment type="similarity">
    <text evidence="2 11">Belongs to the LpxB family.</text>
</comment>
<dbReference type="CDD" id="cd01635">
    <property type="entry name" value="Glycosyltransferase_GTB-type"/>
    <property type="match status" value="1"/>
</dbReference>
<sequence>MMQEQQKKRPLRIAMVSGEASGDLLGSELLQALSNRFGELEVYGIGGPRCRRLGLDSMANGEELSLIGLVEVLGRFPRIRTIFNLLLKRLQKDPPDILITIDLPDFNLRLAKKGHALGIPTVHYVSPQVWAWRQGRAKQIAKYLDLLLCLFPFEPAYFKETPLDAHFVGHPLVELAKPERGRSEMRDVLGINSTAQLVALMPGSRRGEIQRMLPTFLQTVEKVHAQRSSVSFVLIQAETVDDALLQRYWPEKYRHLPVTVRHGNAYDWMSCSDALLVASGTATLEAALLGVPMVVAYKVNALTYQIGKKMIKTDFISLPNLIAHQEVVQERIQDEANPEQLSKDILALLTRPQEAIDMRANLKSVRQALQPPPQRAADIVTEFIRKKVATVGQNR</sequence>
<evidence type="ECO:0000256" key="4">
    <source>
        <dbReference type="ARBA" id="ARBA00020902"/>
    </source>
</evidence>
<name>A0A1S7LE12_MAGMO</name>
<dbReference type="HAMAP" id="MF_00392">
    <property type="entry name" value="LpxB"/>
    <property type="match status" value="1"/>
</dbReference>
<evidence type="ECO:0000256" key="9">
    <source>
        <dbReference type="ARBA" id="ARBA00023098"/>
    </source>
</evidence>
<organism evidence="12">
    <name type="scientific">Magnetococcus massalia (strain MO-1)</name>
    <dbReference type="NCBI Taxonomy" id="451514"/>
    <lineage>
        <taxon>Bacteria</taxon>
        <taxon>Pseudomonadati</taxon>
        <taxon>Pseudomonadota</taxon>
        <taxon>Magnetococcia</taxon>
        <taxon>Magnetococcales</taxon>
        <taxon>Magnetococcaceae</taxon>
        <taxon>Magnetococcus</taxon>
    </lineage>
</organism>
<keyword evidence="5 11" id="KW-0444">Lipid biosynthesis</keyword>
<evidence type="ECO:0000256" key="7">
    <source>
        <dbReference type="ARBA" id="ARBA00022676"/>
    </source>
</evidence>